<dbReference type="InterPro" id="IPR043127">
    <property type="entry name" value="Sec-1-like_dom3a"/>
</dbReference>
<name>A0AA88KUF0_ARTSF</name>
<dbReference type="Pfam" id="PF00995">
    <property type="entry name" value="Sec1"/>
    <property type="match status" value="1"/>
</dbReference>
<dbReference type="Proteomes" id="UP001187531">
    <property type="component" value="Unassembled WGS sequence"/>
</dbReference>
<evidence type="ECO:0000313" key="3">
    <source>
        <dbReference type="Proteomes" id="UP001187531"/>
    </source>
</evidence>
<dbReference type="Gene3D" id="3.90.830.10">
    <property type="entry name" value="Syntaxin Binding Protein 1, Chain A, domain 2"/>
    <property type="match status" value="1"/>
</dbReference>
<evidence type="ECO:0000256" key="1">
    <source>
        <dbReference type="ARBA" id="ARBA00009884"/>
    </source>
</evidence>
<dbReference type="Gene3D" id="1.25.40.60">
    <property type="match status" value="1"/>
</dbReference>
<accession>A0AA88KUF0</accession>
<dbReference type="PANTHER" id="PTHR11679">
    <property type="entry name" value="VESICLE PROTEIN SORTING-ASSOCIATED"/>
    <property type="match status" value="1"/>
</dbReference>
<dbReference type="Gene3D" id="3.40.50.2060">
    <property type="match status" value="1"/>
</dbReference>
<dbReference type="GO" id="GO:0016192">
    <property type="term" value="P:vesicle-mediated transport"/>
    <property type="evidence" value="ECO:0007669"/>
    <property type="project" value="InterPro"/>
</dbReference>
<dbReference type="InterPro" id="IPR001619">
    <property type="entry name" value="Sec1-like"/>
</dbReference>
<dbReference type="SUPFAM" id="SSF56815">
    <property type="entry name" value="Sec1/munc18-like (SM) proteins"/>
    <property type="match status" value="1"/>
</dbReference>
<dbReference type="AlphaFoldDB" id="A0AA88KUF0"/>
<proteinExistence type="inferred from homology"/>
<gene>
    <name evidence="2" type="ORF">QYM36_018612</name>
</gene>
<comment type="caution">
    <text evidence="2">The sequence shown here is derived from an EMBL/GenBank/DDBJ whole genome shotgun (WGS) entry which is preliminary data.</text>
</comment>
<evidence type="ECO:0000313" key="2">
    <source>
        <dbReference type="EMBL" id="KAK2702794.1"/>
    </source>
</evidence>
<dbReference type="InterPro" id="IPR043154">
    <property type="entry name" value="Sec-1-like_dom1"/>
</dbReference>
<keyword evidence="3" id="KW-1185">Reference proteome</keyword>
<organism evidence="2 3">
    <name type="scientific">Artemia franciscana</name>
    <name type="common">Brine shrimp</name>
    <name type="synonym">Artemia sanfranciscana</name>
    <dbReference type="NCBI Taxonomy" id="6661"/>
    <lineage>
        <taxon>Eukaryota</taxon>
        <taxon>Metazoa</taxon>
        <taxon>Ecdysozoa</taxon>
        <taxon>Arthropoda</taxon>
        <taxon>Crustacea</taxon>
        <taxon>Branchiopoda</taxon>
        <taxon>Anostraca</taxon>
        <taxon>Artemiidae</taxon>
        <taxon>Artemia</taxon>
    </lineage>
</organism>
<dbReference type="PIRSF" id="PIRSF005715">
    <property type="entry name" value="VPS45_Sec1"/>
    <property type="match status" value="1"/>
</dbReference>
<dbReference type="Gene3D" id="3.40.50.1910">
    <property type="match status" value="1"/>
</dbReference>
<protein>
    <submittedName>
        <fullName evidence="2">Uncharacterized protein</fullName>
    </submittedName>
</protein>
<dbReference type="InterPro" id="IPR036045">
    <property type="entry name" value="Sec1-like_sf"/>
</dbReference>
<dbReference type="EMBL" id="JAVRJZ010000168">
    <property type="protein sequence ID" value="KAK2702794.1"/>
    <property type="molecule type" value="Genomic_DNA"/>
</dbReference>
<dbReference type="EMBL" id="JAVRJZ010000168">
    <property type="protein sequence ID" value="KAK2702790.1"/>
    <property type="molecule type" value="Genomic_DNA"/>
</dbReference>
<sequence>MNVKSLVRQKIMNEVLRSNEIGTHWRNLVVDRLSLKMVSSCFTIYEINAEKITIEDLLDRSREPHPSLEAVYLLSPTNDSVESLISDITYPWRKKYKAAHVFFTRACPDELFNKIVEVVKCLKLSNFLETLKEINIDCIPYESQVFSLDFPDGFQCYYNRNKASQRTAAMERMAEQIATLCSTLGEYPAVRYRADDERNIEFAQMVQHKLDRYKADDPAIGDGHEKSLSQLLIIDRGVDGVSPLLHELTLQAMAYDLLPIENNVYKYLDSGVEKHFILDEHNELWKKHRHLHIAVVSKNIRKNIDAVAEYASRLKELADGLSSGEPSLTPDEYSDMMKLMQSPKEASRLGSLHVLVQNCIKKCHSEVRRLIDVEQDLAMNVDAKGVKVKNPFLLVETLLLEDNVSPMNKIRMILLYLLSKNGISREFPTKLIQHAGIPDPERPIITNMTNLGFCLINEGDRRKQRCPNSDERTTRRWTPIIKDIMEDAIDDKLDREHFPYLVERSASIGDRKNTTSVRVGCKDRSQQIKKNAPRLIVFIVGGATFSEIRCAYEVMKARHTCEVIIGSTHIISPKEFLKDLKQLSE</sequence>
<dbReference type="InterPro" id="IPR027482">
    <property type="entry name" value="Sec1-like_dom2"/>
</dbReference>
<comment type="similarity">
    <text evidence="1">Belongs to the STXBP/unc-18/SEC1 family.</text>
</comment>
<reference evidence="2" key="1">
    <citation type="submission" date="2023-07" db="EMBL/GenBank/DDBJ databases">
        <title>Chromosome-level genome assembly of Artemia franciscana.</title>
        <authorList>
            <person name="Jo E."/>
        </authorList>
    </citation>
    <scope>NUCLEOTIDE SEQUENCE</scope>
    <source>
        <tissue evidence="2">Whole body</tissue>
    </source>
</reference>